<dbReference type="AlphaFoldDB" id="A0AA35Q3V1"/>
<dbReference type="Pfam" id="PF05721">
    <property type="entry name" value="PhyH"/>
    <property type="match status" value="1"/>
</dbReference>
<protein>
    <recommendedName>
        <fullName evidence="4">Phytanoyl-CoA dioxygenase</fullName>
    </recommendedName>
</protein>
<dbReference type="PANTHER" id="PTHR40128">
    <property type="entry name" value="EXPRESSED PROTEIN"/>
    <property type="match status" value="1"/>
</dbReference>
<proteinExistence type="predicted"/>
<accession>A0AA35Q3V1</accession>
<feature type="region of interest" description="Disordered" evidence="1">
    <location>
        <begin position="18"/>
        <end position="39"/>
    </location>
</feature>
<dbReference type="Gene3D" id="2.60.120.620">
    <property type="entry name" value="q2cbj1_9rhob like domain"/>
    <property type="match status" value="1"/>
</dbReference>
<reference evidence="2" key="1">
    <citation type="submission" date="2023-01" db="EMBL/GenBank/DDBJ databases">
        <authorList>
            <person name="Piombo E."/>
        </authorList>
    </citation>
    <scope>NUCLEOTIDE SEQUENCE</scope>
</reference>
<evidence type="ECO:0000313" key="2">
    <source>
        <dbReference type="EMBL" id="CAI6090737.1"/>
    </source>
</evidence>
<dbReference type="SUPFAM" id="SSF51197">
    <property type="entry name" value="Clavaminate synthase-like"/>
    <property type="match status" value="1"/>
</dbReference>
<evidence type="ECO:0000313" key="3">
    <source>
        <dbReference type="Proteomes" id="UP001160390"/>
    </source>
</evidence>
<sequence>MAATTLIPNSPLNFDAGFHQGSSKDVDSQPDQRKPPVLFGNDKKIESTRYLTPCYPNTPIEELRKRYWEDGVLWIKGLLDPVMINEFRAQYLSMVNEGTGMLKPGTDPVEGIFSGEDWRNYLLPGAVRVAAGLPDEGPFVENAIRSHHCQEYLDFKDKVGRQIEPFVGKMLQFSEPWCLPRSLLRCAVPGGETTPVHYDQIFLRAGPPTSITAWVPIGDVEVEGGGLIYLDRAHEIGVSYEQDFSKINAGLSDEERISAFNRNMEKGGWLDKNASRFGEQWSRGWLVGEYEAGDVVFHTPYTIHAGAKNQSPSGRIRVSTDLRFVDKSKPYDERWTIMAYSEHDPNVARNSARRK</sequence>
<keyword evidence="3" id="KW-1185">Reference proteome</keyword>
<feature type="compositionally biased region" description="Basic and acidic residues" evidence="1">
    <location>
        <begin position="22"/>
        <end position="34"/>
    </location>
</feature>
<evidence type="ECO:0008006" key="4">
    <source>
        <dbReference type="Google" id="ProtNLM"/>
    </source>
</evidence>
<comment type="caution">
    <text evidence="2">The sequence shown here is derived from an EMBL/GenBank/DDBJ whole genome shotgun (WGS) entry which is preliminary data.</text>
</comment>
<dbReference type="PANTHER" id="PTHR40128:SF1">
    <property type="entry name" value="PHYTANOYL-COA HYDROXYLASE"/>
    <property type="match status" value="1"/>
</dbReference>
<evidence type="ECO:0000256" key="1">
    <source>
        <dbReference type="SAM" id="MobiDB-lite"/>
    </source>
</evidence>
<dbReference type="EMBL" id="CABFNP030001042">
    <property type="protein sequence ID" value="CAI6090737.1"/>
    <property type="molecule type" value="Genomic_DNA"/>
</dbReference>
<dbReference type="Proteomes" id="UP001160390">
    <property type="component" value="Unassembled WGS sequence"/>
</dbReference>
<name>A0AA35Q3V1_9HYPO</name>
<dbReference type="InterPro" id="IPR008775">
    <property type="entry name" value="Phytyl_CoA_dOase-like"/>
</dbReference>
<organism evidence="2 3">
    <name type="scientific">Clonostachys chloroleuca</name>
    <dbReference type="NCBI Taxonomy" id="1926264"/>
    <lineage>
        <taxon>Eukaryota</taxon>
        <taxon>Fungi</taxon>
        <taxon>Dikarya</taxon>
        <taxon>Ascomycota</taxon>
        <taxon>Pezizomycotina</taxon>
        <taxon>Sordariomycetes</taxon>
        <taxon>Hypocreomycetidae</taxon>
        <taxon>Hypocreales</taxon>
        <taxon>Bionectriaceae</taxon>
        <taxon>Clonostachys</taxon>
    </lineage>
</organism>
<gene>
    <name evidence="2" type="ORF">CCHLO57077_00009981</name>
</gene>